<accession>A0A804KTP1</accession>
<sequence length="48" mass="5154">MVKSNTSDAQALIRSLHSAYAATPTNLKVLLLVCALVELPLYVLVEAI</sequence>
<dbReference type="EMBL" id="HG996476">
    <property type="protein sequence ID" value="CAG1852840.1"/>
    <property type="molecule type" value="Genomic_DNA"/>
</dbReference>
<dbReference type="Gramene" id="Ma10_t07540.1">
    <property type="protein sequence ID" value="Ma10_p07540.1"/>
    <property type="gene ID" value="Ma10_g07540"/>
</dbReference>
<reference evidence="2" key="2">
    <citation type="submission" date="2021-05" db="UniProtKB">
        <authorList>
            <consortium name="EnsemblPlants"/>
        </authorList>
    </citation>
    <scope>IDENTIFICATION</scope>
    <source>
        <strain evidence="2">subsp. malaccensis</strain>
    </source>
</reference>
<dbReference type="EnsemblPlants" id="Ma10_t07540.1">
    <property type="protein sequence ID" value="Ma10_p07540.1"/>
    <property type="gene ID" value="Ma10_g07540"/>
</dbReference>
<keyword evidence="3" id="KW-1185">Reference proteome</keyword>
<evidence type="ECO:0000313" key="2">
    <source>
        <dbReference type="EnsemblPlants" id="Ma10_p07540.1"/>
    </source>
</evidence>
<evidence type="ECO:0000313" key="1">
    <source>
        <dbReference type="EMBL" id="CAG1852840.1"/>
    </source>
</evidence>
<organism evidence="2 3">
    <name type="scientific">Musa acuminata subsp. malaccensis</name>
    <name type="common">Wild banana</name>
    <name type="synonym">Musa malaccensis</name>
    <dbReference type="NCBI Taxonomy" id="214687"/>
    <lineage>
        <taxon>Eukaryota</taxon>
        <taxon>Viridiplantae</taxon>
        <taxon>Streptophyta</taxon>
        <taxon>Embryophyta</taxon>
        <taxon>Tracheophyta</taxon>
        <taxon>Spermatophyta</taxon>
        <taxon>Magnoliopsida</taxon>
        <taxon>Liliopsida</taxon>
        <taxon>Zingiberales</taxon>
        <taxon>Musaceae</taxon>
        <taxon>Musa</taxon>
    </lineage>
</organism>
<proteinExistence type="predicted"/>
<dbReference type="AlphaFoldDB" id="A0A804KTP1"/>
<protein>
    <submittedName>
        <fullName evidence="1">(wild Malaysian banana) hypothetical protein</fullName>
    </submittedName>
</protein>
<reference evidence="1" key="1">
    <citation type="submission" date="2021-03" db="EMBL/GenBank/DDBJ databases">
        <authorList>
            <consortium name="Genoscope - CEA"/>
            <person name="William W."/>
        </authorList>
    </citation>
    <scope>NUCLEOTIDE SEQUENCE</scope>
    <source>
        <strain evidence="1">Doubled-haploid Pahang</strain>
    </source>
</reference>
<name>A0A804KTP1_MUSAM</name>
<evidence type="ECO:0000313" key="3">
    <source>
        <dbReference type="Proteomes" id="UP000012960"/>
    </source>
</evidence>
<dbReference type="Proteomes" id="UP000012960">
    <property type="component" value="Unplaced"/>
</dbReference>
<dbReference type="InParanoid" id="A0A804KTP1"/>
<gene>
    <name evidence="1" type="ORF">GSMUA_310660.1</name>
</gene>